<evidence type="ECO:0000313" key="7">
    <source>
        <dbReference type="Proteomes" id="UP000266385"/>
    </source>
</evidence>
<dbReference type="InterPro" id="IPR005311">
    <property type="entry name" value="PBP_dimer"/>
</dbReference>
<keyword evidence="2" id="KW-0645">Protease</keyword>
<feature type="domain" description="Penicillin-binding protein dimerisation" evidence="5">
    <location>
        <begin position="55"/>
        <end position="168"/>
    </location>
</feature>
<dbReference type="GO" id="GO:0005886">
    <property type="term" value="C:plasma membrane"/>
    <property type="evidence" value="ECO:0007669"/>
    <property type="project" value="TreeGrafter"/>
</dbReference>
<keyword evidence="2" id="KW-0121">Carboxypeptidase</keyword>
<dbReference type="SUPFAM" id="SSF56519">
    <property type="entry name" value="Penicillin binding protein dimerisation domain"/>
    <property type="match status" value="1"/>
</dbReference>
<keyword evidence="3" id="KW-0472">Membrane</keyword>
<dbReference type="PANTHER" id="PTHR30627">
    <property type="entry name" value="PEPTIDOGLYCAN D,D-TRANSPEPTIDASE"/>
    <property type="match status" value="1"/>
</dbReference>
<evidence type="ECO:0000313" key="6">
    <source>
        <dbReference type="EMBL" id="RIJ32639.1"/>
    </source>
</evidence>
<sequence>MSDVVLASPAEGASLRTKLVSMSLCLVFGIIAVKAGMVAINGPEGEAGVARAFEQPVQRADIVDRDGELLATSVAVYSLFADPRAIWDPADVATGLAKVFPDLDVDELTADLGNRDRAFVWVRRGLTPRQRQAVYELGLEGLGFREESRRAYPRGTLAGHVLGYAGTDGQGLAGVEYARDGDLANGGDPLKLTIDSNVQFALEAELSAAAGEYDIEGGAGVVLNARNGEVLALASWPPIDPNRAHELSMDDPARLNRASGAVFELGSVFKPLTVAAGLDTGAIRPSDQFDVREPLVIAGRMIDDTHPIGGHATPTKIVAESSNIGTVKIAVMLGARRQQEMLANLGLFERSPIELAGSAAPILPQQFDEIHAATVSYGHGIAVSPIAFASAFSIFANGGELVEPTIIMDGKRRRTRRVISAPTAALVTAMLRDAVLSGTGEHAEVAGYRVAGKTGTAEKPVAGGYSDEANMASFAAIFPADSPDYVVLIVLDDPKEGASRGRTAAWNAAPTAGRVIERIAPMLGVEPKFEQLDPVEGPMVRSVSERRSSL</sequence>
<dbReference type="AlphaFoldDB" id="A0A399RRI6"/>
<proteinExistence type="predicted"/>
<keyword evidence="7" id="KW-1185">Reference proteome</keyword>
<dbReference type="RefSeq" id="WP_119374720.1">
    <property type="nucleotide sequence ID" value="NZ_QWFX01000005.1"/>
</dbReference>
<dbReference type="InterPro" id="IPR050515">
    <property type="entry name" value="Beta-lactam/transpept"/>
</dbReference>
<dbReference type="Gene3D" id="1.10.150.770">
    <property type="match status" value="1"/>
</dbReference>
<reference evidence="6 7" key="1">
    <citation type="submission" date="2018-08" db="EMBL/GenBank/DDBJ databases">
        <title>Henriciella mobilis sp. nov., isolated from seawater.</title>
        <authorList>
            <person name="Cheng H."/>
            <person name="Wu Y.-H."/>
            <person name="Xu X.-W."/>
            <person name="Guo L.-L."/>
        </authorList>
    </citation>
    <scope>NUCLEOTIDE SEQUENCE [LARGE SCALE GENOMIC DNA]</scope>
    <source>
        <strain evidence="6 7">JN25</strain>
    </source>
</reference>
<dbReference type="SUPFAM" id="SSF56601">
    <property type="entry name" value="beta-lactamase/transpeptidase-like"/>
    <property type="match status" value="1"/>
</dbReference>
<protein>
    <submittedName>
        <fullName evidence="6">Penicillin-binding protein 2</fullName>
    </submittedName>
</protein>
<name>A0A399RRI6_9PROT</name>
<dbReference type="Gene3D" id="3.40.710.10">
    <property type="entry name" value="DD-peptidase/beta-lactamase superfamily"/>
    <property type="match status" value="1"/>
</dbReference>
<gene>
    <name evidence="6" type="ORF">D1223_01950</name>
</gene>
<dbReference type="InterPro" id="IPR036138">
    <property type="entry name" value="PBP_dimer_sf"/>
</dbReference>
<dbReference type="PANTHER" id="PTHR30627:SF1">
    <property type="entry name" value="PEPTIDOGLYCAN D,D-TRANSPEPTIDASE FTSI"/>
    <property type="match status" value="1"/>
</dbReference>
<evidence type="ECO:0000259" key="5">
    <source>
        <dbReference type="Pfam" id="PF03717"/>
    </source>
</evidence>
<dbReference type="InterPro" id="IPR012338">
    <property type="entry name" value="Beta-lactam/transpept-like"/>
</dbReference>
<dbReference type="Gene3D" id="3.30.450.330">
    <property type="match status" value="1"/>
</dbReference>
<evidence type="ECO:0000256" key="3">
    <source>
        <dbReference type="ARBA" id="ARBA00023136"/>
    </source>
</evidence>
<dbReference type="Pfam" id="PF03717">
    <property type="entry name" value="PBP_dimer"/>
    <property type="match status" value="1"/>
</dbReference>
<dbReference type="Gene3D" id="3.90.1310.10">
    <property type="entry name" value="Penicillin-binding protein 2a (Domain 2)"/>
    <property type="match status" value="1"/>
</dbReference>
<dbReference type="GO" id="GO:0008658">
    <property type="term" value="F:penicillin binding"/>
    <property type="evidence" value="ECO:0007669"/>
    <property type="project" value="InterPro"/>
</dbReference>
<dbReference type="Pfam" id="PF00905">
    <property type="entry name" value="Transpeptidase"/>
    <property type="match status" value="1"/>
</dbReference>
<feature type="domain" description="Penicillin-binding protein transpeptidase" evidence="4">
    <location>
        <begin position="218"/>
        <end position="501"/>
    </location>
</feature>
<accession>A0A399RRI6</accession>
<evidence type="ECO:0000256" key="2">
    <source>
        <dbReference type="ARBA" id="ARBA00022645"/>
    </source>
</evidence>
<organism evidence="6 7">
    <name type="scientific">Henriciella mobilis</name>
    <dbReference type="NCBI Taxonomy" id="2305467"/>
    <lineage>
        <taxon>Bacteria</taxon>
        <taxon>Pseudomonadati</taxon>
        <taxon>Pseudomonadota</taxon>
        <taxon>Alphaproteobacteria</taxon>
        <taxon>Hyphomonadales</taxon>
        <taxon>Hyphomonadaceae</taxon>
        <taxon>Henriciella</taxon>
    </lineage>
</organism>
<evidence type="ECO:0000256" key="1">
    <source>
        <dbReference type="ARBA" id="ARBA00004370"/>
    </source>
</evidence>
<dbReference type="GO" id="GO:0004180">
    <property type="term" value="F:carboxypeptidase activity"/>
    <property type="evidence" value="ECO:0007669"/>
    <property type="project" value="UniProtKB-KW"/>
</dbReference>
<dbReference type="OrthoDB" id="9789078at2"/>
<dbReference type="GO" id="GO:0071555">
    <property type="term" value="P:cell wall organization"/>
    <property type="evidence" value="ECO:0007669"/>
    <property type="project" value="TreeGrafter"/>
</dbReference>
<keyword evidence="2" id="KW-0378">Hydrolase</keyword>
<comment type="subcellular location">
    <subcellularLocation>
        <location evidence="1">Membrane</location>
    </subcellularLocation>
</comment>
<dbReference type="EMBL" id="QWFX01000005">
    <property type="protein sequence ID" value="RIJ32639.1"/>
    <property type="molecule type" value="Genomic_DNA"/>
</dbReference>
<dbReference type="InterPro" id="IPR001460">
    <property type="entry name" value="PCN-bd_Tpept"/>
</dbReference>
<dbReference type="Proteomes" id="UP000266385">
    <property type="component" value="Unassembled WGS sequence"/>
</dbReference>
<comment type="caution">
    <text evidence="6">The sequence shown here is derived from an EMBL/GenBank/DDBJ whole genome shotgun (WGS) entry which is preliminary data.</text>
</comment>
<evidence type="ECO:0000259" key="4">
    <source>
        <dbReference type="Pfam" id="PF00905"/>
    </source>
</evidence>